<feature type="domain" description="BTB" evidence="2">
    <location>
        <begin position="68"/>
        <end position="136"/>
    </location>
</feature>
<dbReference type="AlphaFoldDB" id="A0A015JKN3"/>
<dbReference type="HOGENOM" id="CLU_027011_0_0_1"/>
<dbReference type="SUPFAM" id="SSF54695">
    <property type="entry name" value="POZ domain"/>
    <property type="match status" value="1"/>
</dbReference>
<comment type="caution">
    <text evidence="3">The sequence shown here is derived from an EMBL/GenBank/DDBJ whole genome shotgun (WGS) entry which is preliminary data.</text>
</comment>
<dbReference type="EMBL" id="JEMT01028148">
    <property type="protein sequence ID" value="EXX55514.1"/>
    <property type="molecule type" value="Genomic_DNA"/>
</dbReference>
<dbReference type="Gene3D" id="3.30.710.10">
    <property type="entry name" value="Potassium Channel Kv1.1, Chain A"/>
    <property type="match status" value="1"/>
</dbReference>
<organism evidence="3 4">
    <name type="scientific">Rhizophagus irregularis (strain DAOM 197198w)</name>
    <name type="common">Glomus intraradices</name>
    <dbReference type="NCBI Taxonomy" id="1432141"/>
    <lineage>
        <taxon>Eukaryota</taxon>
        <taxon>Fungi</taxon>
        <taxon>Fungi incertae sedis</taxon>
        <taxon>Mucoromycota</taxon>
        <taxon>Glomeromycotina</taxon>
        <taxon>Glomeromycetes</taxon>
        <taxon>Glomerales</taxon>
        <taxon>Glomeraceae</taxon>
        <taxon>Rhizophagus</taxon>
    </lineage>
</organism>
<reference evidence="3 4" key="1">
    <citation type="submission" date="2014-02" db="EMBL/GenBank/DDBJ databases">
        <title>Single nucleus genome sequencing reveals high similarity among nuclei of an endomycorrhizal fungus.</title>
        <authorList>
            <person name="Lin K."/>
            <person name="Geurts R."/>
            <person name="Zhang Z."/>
            <person name="Limpens E."/>
            <person name="Saunders D.G."/>
            <person name="Mu D."/>
            <person name="Pang E."/>
            <person name="Cao H."/>
            <person name="Cha H."/>
            <person name="Lin T."/>
            <person name="Zhou Q."/>
            <person name="Shang Y."/>
            <person name="Li Y."/>
            <person name="Ivanov S."/>
            <person name="Sharma T."/>
            <person name="Velzen R.V."/>
            <person name="Ruijter N.D."/>
            <person name="Aanen D.K."/>
            <person name="Win J."/>
            <person name="Kamoun S."/>
            <person name="Bisseling T."/>
            <person name="Huang S."/>
        </authorList>
    </citation>
    <scope>NUCLEOTIDE SEQUENCE [LARGE SCALE GENOMIC DNA]</scope>
    <source>
        <strain evidence="4">DAOM197198w</strain>
    </source>
</reference>
<dbReference type="PROSITE" id="PS50097">
    <property type="entry name" value="BTB"/>
    <property type="match status" value="1"/>
</dbReference>
<dbReference type="PANTHER" id="PTHR46306:SF1">
    <property type="entry name" value="BTB_POZ DOMAIN-CONTAINING PROTEIN 9"/>
    <property type="match status" value="1"/>
</dbReference>
<gene>
    <name evidence="3" type="ORF">RirG_224880</name>
</gene>
<evidence type="ECO:0000259" key="2">
    <source>
        <dbReference type="PROSITE" id="PS50097"/>
    </source>
</evidence>
<accession>A0A015JKN3</accession>
<dbReference type="InterPro" id="IPR052407">
    <property type="entry name" value="BTB_POZ_domain_cont_9"/>
</dbReference>
<dbReference type="CDD" id="cd18186">
    <property type="entry name" value="BTB_POZ_ZBTB_KLHL-like"/>
    <property type="match status" value="1"/>
</dbReference>
<sequence>MDDARKNLRNKRPRVTETPQEVSTKTNDTTDEECEDYKTTTNSPPKPYTRGDSLIVDLTDMIDNPLYSDLIIRCNDDEELHANKLFLAGRSNYFHNLLLSTQEQTKSNKIIIKEVTSSIFKVVLEYFYTGNVSDETLTIDIVPDAYYGATAFLLPNLKEIIVQFMKSYMEHCHNVGSSNQIAKILSKISDNSINDINDDDDQLIDEICKFLMSKSLYNIDYHNLSSKALEFLLSRTLNLKEGNFVTTEYDVFRYCVLWAVDQIETNDVIYFSLLLPNIAGLEGQKGSGIKELDPVDPNSSNLLEQHRDKIKSILNSILNFIDFRLIHASILAKIIEPLDIVKSSIITAAYRYQAQFADGLVQMKRGSQE</sequence>
<name>A0A015JKN3_RHIIW</name>
<evidence type="ECO:0000313" key="4">
    <source>
        <dbReference type="Proteomes" id="UP000022910"/>
    </source>
</evidence>
<dbReference type="GO" id="GO:0005737">
    <property type="term" value="C:cytoplasm"/>
    <property type="evidence" value="ECO:0007669"/>
    <property type="project" value="TreeGrafter"/>
</dbReference>
<dbReference type="Proteomes" id="UP000022910">
    <property type="component" value="Unassembled WGS sequence"/>
</dbReference>
<proteinExistence type="predicted"/>
<dbReference type="InterPro" id="IPR000210">
    <property type="entry name" value="BTB/POZ_dom"/>
</dbReference>
<dbReference type="Pfam" id="PF00651">
    <property type="entry name" value="BTB"/>
    <property type="match status" value="1"/>
</dbReference>
<dbReference type="InterPro" id="IPR011333">
    <property type="entry name" value="SKP1/BTB/POZ_sf"/>
</dbReference>
<dbReference type="PANTHER" id="PTHR46306">
    <property type="entry name" value="BTB/POZ DOMAIN-CONTAINING PROTEIN 9"/>
    <property type="match status" value="1"/>
</dbReference>
<keyword evidence="4" id="KW-1185">Reference proteome</keyword>
<evidence type="ECO:0000256" key="1">
    <source>
        <dbReference type="SAM" id="MobiDB-lite"/>
    </source>
</evidence>
<evidence type="ECO:0000313" key="3">
    <source>
        <dbReference type="EMBL" id="EXX55514.1"/>
    </source>
</evidence>
<feature type="region of interest" description="Disordered" evidence="1">
    <location>
        <begin position="1"/>
        <end position="50"/>
    </location>
</feature>
<dbReference type="SMART" id="SM00225">
    <property type="entry name" value="BTB"/>
    <property type="match status" value="1"/>
</dbReference>
<protein>
    <recommendedName>
        <fullName evidence="2">BTB domain-containing protein</fullName>
    </recommendedName>
</protein>
<dbReference type="OrthoDB" id="6359816at2759"/>
<feature type="compositionally biased region" description="Polar residues" evidence="1">
    <location>
        <begin position="17"/>
        <end position="27"/>
    </location>
</feature>